<dbReference type="InterPro" id="IPR023430">
    <property type="entry name" value="Pept_HybD-like_dom_sf"/>
</dbReference>
<dbReference type="EMBL" id="APVL01000011">
    <property type="protein sequence ID" value="EWG10068.1"/>
    <property type="molecule type" value="Genomic_DNA"/>
</dbReference>
<evidence type="ECO:0000313" key="5">
    <source>
        <dbReference type="EMBL" id="EWG10068.1"/>
    </source>
</evidence>
<evidence type="ECO:0000313" key="6">
    <source>
        <dbReference type="Proteomes" id="UP000019270"/>
    </source>
</evidence>
<dbReference type="GO" id="GO:0004190">
    <property type="term" value="F:aspartic-type endopeptidase activity"/>
    <property type="evidence" value="ECO:0007669"/>
    <property type="project" value="UniProtKB-KW"/>
</dbReference>
<comment type="caution">
    <text evidence="5">The sequence shown here is derived from an EMBL/GenBank/DDBJ whole genome shotgun (WGS) entry which is preliminary data.</text>
</comment>
<dbReference type="CDD" id="cd00518">
    <property type="entry name" value="H2MP"/>
    <property type="match status" value="1"/>
</dbReference>
<dbReference type="InterPro" id="IPR000671">
    <property type="entry name" value="Peptidase_A31"/>
</dbReference>
<evidence type="ECO:0000256" key="3">
    <source>
        <dbReference type="ARBA" id="ARBA00022750"/>
    </source>
</evidence>
<dbReference type="AlphaFoldDB" id="W7KV47"/>
<gene>
    <name evidence="5" type="ORF">PBF_15259</name>
</gene>
<dbReference type="PRINTS" id="PR00446">
    <property type="entry name" value="HYDRGNUPTAKE"/>
</dbReference>
<dbReference type="NCBIfam" id="TIGR00072">
    <property type="entry name" value="hydrog_prot"/>
    <property type="match status" value="1"/>
</dbReference>
<reference evidence="5 6" key="2">
    <citation type="journal article" date="2016" name="Sci. Rep.">
        <title>A novel serine protease, Sep1, from Bacillus firmus DS-1 has nematicidal activity and degrades multiple intestinal-associated nematode proteins.</title>
        <authorList>
            <person name="Geng C."/>
            <person name="Nie X."/>
            <person name="Tang Z."/>
            <person name="Zhang Y."/>
            <person name="Lin J."/>
            <person name="Sun M."/>
            <person name="Peng D."/>
        </authorList>
    </citation>
    <scope>NUCLEOTIDE SEQUENCE [LARGE SCALE GENOMIC DNA]</scope>
    <source>
        <strain evidence="5 6">DS1</strain>
    </source>
</reference>
<name>W7KV47_CYTFI</name>
<keyword evidence="4" id="KW-0378">Hydrolase</keyword>
<organism evidence="5 6">
    <name type="scientific">Cytobacillus firmus DS1</name>
    <dbReference type="NCBI Taxonomy" id="1307436"/>
    <lineage>
        <taxon>Bacteria</taxon>
        <taxon>Bacillati</taxon>
        <taxon>Bacillota</taxon>
        <taxon>Bacilli</taxon>
        <taxon>Bacillales</taxon>
        <taxon>Bacillaceae</taxon>
        <taxon>Cytobacillus</taxon>
    </lineage>
</organism>
<keyword evidence="2 5" id="KW-0645">Protease</keyword>
<proteinExistence type="inferred from homology"/>
<dbReference type="GO" id="GO:0016485">
    <property type="term" value="P:protein processing"/>
    <property type="evidence" value="ECO:0007669"/>
    <property type="project" value="TreeGrafter"/>
</dbReference>
<dbReference type="PANTHER" id="PTHR30302:SF1">
    <property type="entry name" value="HYDROGENASE 2 MATURATION PROTEASE"/>
    <property type="match status" value="1"/>
</dbReference>
<dbReference type="Gene3D" id="3.40.50.1450">
    <property type="entry name" value="HybD-like"/>
    <property type="match status" value="1"/>
</dbReference>
<dbReference type="OrthoDB" id="9794619at2"/>
<dbReference type="GO" id="GO:0008047">
    <property type="term" value="F:enzyme activator activity"/>
    <property type="evidence" value="ECO:0007669"/>
    <property type="project" value="InterPro"/>
</dbReference>
<dbReference type="eggNOG" id="COG0680">
    <property type="taxonomic scope" value="Bacteria"/>
</dbReference>
<dbReference type="Pfam" id="PF01750">
    <property type="entry name" value="HycI"/>
    <property type="match status" value="1"/>
</dbReference>
<keyword evidence="3" id="KW-0064">Aspartyl protease</keyword>
<evidence type="ECO:0000256" key="1">
    <source>
        <dbReference type="ARBA" id="ARBA00006814"/>
    </source>
</evidence>
<accession>W7KV47</accession>
<dbReference type="Proteomes" id="UP000019270">
    <property type="component" value="Unassembled WGS sequence"/>
</dbReference>
<dbReference type="RefSeq" id="WP_035330771.1">
    <property type="nucleotide sequence ID" value="NZ_APVL01000011.1"/>
</dbReference>
<evidence type="ECO:0000256" key="4">
    <source>
        <dbReference type="ARBA" id="ARBA00022801"/>
    </source>
</evidence>
<dbReference type="PATRIC" id="fig|1307436.3.peg.3258"/>
<evidence type="ECO:0000256" key="2">
    <source>
        <dbReference type="ARBA" id="ARBA00022670"/>
    </source>
</evidence>
<comment type="similarity">
    <text evidence="1">Belongs to the peptidase A31 family.</text>
</comment>
<dbReference type="SUPFAM" id="SSF53163">
    <property type="entry name" value="HybD-like"/>
    <property type="match status" value="1"/>
</dbReference>
<reference evidence="6" key="1">
    <citation type="submission" date="2013-03" db="EMBL/GenBank/DDBJ databases">
        <title>Draft genome sequence of Bacillus firmus DS1.</title>
        <authorList>
            <person name="Peng D."/>
            <person name="Zhu L."/>
            <person name="Sun M."/>
        </authorList>
    </citation>
    <scope>NUCLEOTIDE SEQUENCE [LARGE SCALE GENOMIC DNA]</scope>
    <source>
        <strain evidence="6">DS1</strain>
    </source>
</reference>
<dbReference type="PANTHER" id="PTHR30302">
    <property type="entry name" value="HYDROGENASE 1 MATURATION PROTEASE"/>
    <property type="match status" value="1"/>
</dbReference>
<sequence length="152" mass="17211">MKKTFILGIGNRLMKDDGVGIYIAEELMKTEKILDCEYIIGESDIDYSLSKLEGAEFIIILDAILSGGNPGDIGVYSLEKTDFHRFLGLSPHNMHLFQALYEQRDKLKGCLIGVEPFDISFQIGLSRELERKWPEIVSKIKKTIDEILSNRG</sequence>
<protein>
    <submittedName>
        <fullName evidence="5">Hydrogenase maturation protease</fullName>
    </submittedName>
</protein>